<gene>
    <name evidence="1" type="ORF">OKA04_05150</name>
</gene>
<evidence type="ECO:0000313" key="2">
    <source>
        <dbReference type="Proteomes" id="UP001207930"/>
    </source>
</evidence>
<dbReference type="Proteomes" id="UP001207930">
    <property type="component" value="Unassembled WGS sequence"/>
</dbReference>
<dbReference type="EMBL" id="JAPDDS010000002">
    <property type="protein sequence ID" value="MCW1884106.1"/>
    <property type="molecule type" value="Genomic_DNA"/>
</dbReference>
<comment type="caution">
    <text evidence="1">The sequence shown here is derived from an EMBL/GenBank/DDBJ whole genome shotgun (WGS) entry which is preliminary data.</text>
</comment>
<keyword evidence="2" id="KW-1185">Reference proteome</keyword>
<sequence length="467" mass="51371">MILLLVAAGVVHGSVTVGWKMPVERVAPAYAEAAPLAKPPGESAFFHPGDKLWDLSGVIRWETPVEIDDGPEPDPFAEPRTKQTKLDWKGDWIVWNERSGMIVARGLWCDVIVASKVLRCDEIGHVIRTRIEVKESKESRSLSLVSRNHEKALMETAGVQAEVDVAFSHGSDIADARVWVSWPSRDNRGAWEVISSAWLREGQSCRIARHDAGEQSWEVVISAVRELRDGTPLREFCWLEDSGALKAWPDSIFEGKPLRKQLGKDRWLGVFPGDQTARSSILELSRRHPQPDFNAPELGEWTRSPLKGISLALREQGMQFDDASHYAGFDPSTNTTFVVTDQENLDHAEGLFCSRKGGDLRPPIWIETNPESGGWGLACRTGEVAEIRRSSSNPEDKLSVVCSAIQSVDDVAFDVSYALDLVADGSKIGRLESASTLTKDKPQVIGSGTGPDGKEVKVSMTVSLPGE</sequence>
<protein>
    <submittedName>
        <fullName evidence="1">Uncharacterized protein</fullName>
    </submittedName>
</protein>
<reference evidence="1 2" key="1">
    <citation type="submission" date="2022-10" db="EMBL/GenBank/DDBJ databases">
        <title>Luteolibacter flavescens strain MCCC 1K03193, whole genome shotgun sequencing project.</title>
        <authorList>
            <person name="Zhao G."/>
            <person name="Shen L."/>
        </authorList>
    </citation>
    <scope>NUCLEOTIDE SEQUENCE [LARGE SCALE GENOMIC DNA]</scope>
    <source>
        <strain evidence="1 2">MCCC 1K03193</strain>
    </source>
</reference>
<organism evidence="1 2">
    <name type="scientific">Luteolibacter flavescens</name>
    <dbReference type="NCBI Taxonomy" id="1859460"/>
    <lineage>
        <taxon>Bacteria</taxon>
        <taxon>Pseudomonadati</taxon>
        <taxon>Verrucomicrobiota</taxon>
        <taxon>Verrucomicrobiia</taxon>
        <taxon>Verrucomicrobiales</taxon>
        <taxon>Verrucomicrobiaceae</taxon>
        <taxon>Luteolibacter</taxon>
    </lineage>
</organism>
<dbReference type="RefSeq" id="WP_264500066.1">
    <property type="nucleotide sequence ID" value="NZ_JAPDDS010000002.1"/>
</dbReference>
<evidence type="ECO:0000313" key="1">
    <source>
        <dbReference type="EMBL" id="MCW1884106.1"/>
    </source>
</evidence>
<accession>A0ABT3FLI4</accession>
<proteinExistence type="predicted"/>
<name>A0ABT3FLI4_9BACT</name>